<keyword evidence="5" id="KW-0804">Transcription</keyword>
<evidence type="ECO:0000256" key="2">
    <source>
        <dbReference type="ARBA" id="ARBA00022723"/>
    </source>
</evidence>
<dbReference type="PROSITE" id="PS50048">
    <property type="entry name" value="ZN2_CY6_FUNGAL_2"/>
    <property type="match status" value="1"/>
</dbReference>
<dbReference type="InterPro" id="IPR036864">
    <property type="entry name" value="Zn2-C6_fun-type_DNA-bd_sf"/>
</dbReference>
<organism evidence="9 10">
    <name type="scientific">Nothophoma quercina</name>
    <dbReference type="NCBI Taxonomy" id="749835"/>
    <lineage>
        <taxon>Eukaryota</taxon>
        <taxon>Fungi</taxon>
        <taxon>Dikarya</taxon>
        <taxon>Ascomycota</taxon>
        <taxon>Pezizomycotina</taxon>
        <taxon>Dothideomycetes</taxon>
        <taxon>Pleosporomycetidae</taxon>
        <taxon>Pleosporales</taxon>
        <taxon>Pleosporineae</taxon>
        <taxon>Didymellaceae</taxon>
        <taxon>Nothophoma</taxon>
    </lineage>
</organism>
<keyword evidence="6" id="KW-0539">Nucleus</keyword>
<evidence type="ECO:0000313" key="10">
    <source>
        <dbReference type="Proteomes" id="UP001521222"/>
    </source>
</evidence>
<dbReference type="Proteomes" id="UP001521222">
    <property type="component" value="Unassembled WGS sequence"/>
</dbReference>
<feature type="domain" description="Zn(2)-C6 fungal-type" evidence="8">
    <location>
        <begin position="24"/>
        <end position="56"/>
    </location>
</feature>
<accession>A0ABR3RCP9</accession>
<dbReference type="CDD" id="cd00067">
    <property type="entry name" value="GAL4"/>
    <property type="match status" value="1"/>
</dbReference>
<evidence type="ECO:0000256" key="4">
    <source>
        <dbReference type="ARBA" id="ARBA00023125"/>
    </source>
</evidence>
<feature type="region of interest" description="Disordered" evidence="7">
    <location>
        <begin position="528"/>
        <end position="577"/>
    </location>
</feature>
<name>A0ABR3RCP9_9PLEO</name>
<keyword evidence="10" id="KW-1185">Reference proteome</keyword>
<dbReference type="Pfam" id="PF04082">
    <property type="entry name" value="Fungal_trans"/>
    <property type="match status" value="1"/>
</dbReference>
<evidence type="ECO:0000256" key="3">
    <source>
        <dbReference type="ARBA" id="ARBA00023015"/>
    </source>
</evidence>
<feature type="compositionally biased region" description="Polar residues" evidence="7">
    <location>
        <begin position="548"/>
        <end position="575"/>
    </location>
</feature>
<gene>
    <name evidence="9" type="ORF">SLS59_005159</name>
</gene>
<comment type="caution">
    <text evidence="9">The sequence shown here is derived from an EMBL/GenBank/DDBJ whole genome shotgun (WGS) entry which is preliminary data.</text>
</comment>
<evidence type="ECO:0000259" key="8">
    <source>
        <dbReference type="PROSITE" id="PS50048"/>
    </source>
</evidence>
<dbReference type="PANTHER" id="PTHR31845">
    <property type="entry name" value="FINGER DOMAIN PROTEIN, PUTATIVE-RELATED"/>
    <property type="match status" value="1"/>
</dbReference>
<evidence type="ECO:0000256" key="1">
    <source>
        <dbReference type="ARBA" id="ARBA00004123"/>
    </source>
</evidence>
<feature type="region of interest" description="Disordered" evidence="7">
    <location>
        <begin position="91"/>
        <end position="116"/>
    </location>
</feature>
<protein>
    <recommendedName>
        <fullName evidence="8">Zn(2)-C6 fungal-type domain-containing protein</fullName>
    </recommendedName>
</protein>
<dbReference type="InterPro" id="IPR001138">
    <property type="entry name" value="Zn2Cys6_DnaBD"/>
</dbReference>
<dbReference type="InterPro" id="IPR051089">
    <property type="entry name" value="prtT"/>
</dbReference>
<dbReference type="Gene3D" id="4.10.240.10">
    <property type="entry name" value="Zn(2)-C6 fungal-type DNA-binding domain"/>
    <property type="match status" value="1"/>
</dbReference>
<comment type="subcellular location">
    <subcellularLocation>
        <location evidence="1">Nucleus</location>
    </subcellularLocation>
</comment>
<keyword evidence="4" id="KW-0238">DNA-binding</keyword>
<reference evidence="9 10" key="1">
    <citation type="submission" date="2024-02" db="EMBL/GenBank/DDBJ databases">
        <title>De novo assembly and annotation of 12 fungi associated with fruit tree decline syndrome in Ontario, Canada.</title>
        <authorList>
            <person name="Sulman M."/>
            <person name="Ellouze W."/>
            <person name="Ilyukhin E."/>
        </authorList>
    </citation>
    <scope>NUCLEOTIDE SEQUENCE [LARGE SCALE GENOMIC DNA]</scope>
    <source>
        <strain evidence="9 10">M97-236</strain>
    </source>
</reference>
<evidence type="ECO:0000256" key="7">
    <source>
        <dbReference type="SAM" id="MobiDB-lite"/>
    </source>
</evidence>
<dbReference type="InterPro" id="IPR007219">
    <property type="entry name" value="XnlR_reg_dom"/>
</dbReference>
<sequence length="674" mass="75225">MSLAPPADPSSGGGGAAGVLLSKTCQNCFSLKIRCDRTQRQDICDRCARLGKNCVFRPARRRDNSAKRDSRIHALEQQVKDLLRLQQKGPVVQQPLPEGSATAARQSSPPIAGEGDIIDDDVVSIERAGTLVEMYKTDMMPHFPFVIIAPQTTAIDLRHSKPFLFLAIVSVACFHDLQTQDKLYHRFKYQVSDKVLYGGDECLDLQYLQGLLIALAWNQFHGRSKNYSQYLQLAISIAVDLRLDRKPIHQKPDEGSKRDPIAREGYVGEGNAGSAEQRAAAGVFYIASTIAKLLDKMNTFACTPFIEQGCLALQQKAEYRTDKDLYHVIRLQRIIENIDQIAKAAHVSDAEAHSSYLRVRAELEEFRVYLCSDVSDSHLLFMQFHTAKLFLYQVAFFERNLQQSPYLHLNILCEGLEGAKSFLDLYLWLPPKSEMALTNIEWIQLSFGVTLAAKFAIVSRNPHVEAQTRDLRHRLNIDHVFRHLALRIGALVGRAGDGNKQKDIFYYYEQRTRKIQGWYEKMIRATGTVSPPQAAHQQPPPSQPHSQTPRPASSTPSGVPVSATFSHQQPQSYTAPINYPDYNLPHTGGHQPMQPPIAPPPMASVGMSPMSSYQQYSPTPAIAFPDLMMAQGWDSMFAIPMEHDALFDVNQGYGLGMASPPSDGSSWAESPASQ</sequence>
<dbReference type="EMBL" id="JAKIXB020000015">
    <property type="protein sequence ID" value="KAL1601993.1"/>
    <property type="molecule type" value="Genomic_DNA"/>
</dbReference>
<dbReference type="SUPFAM" id="SSF57701">
    <property type="entry name" value="Zn2/Cys6 DNA-binding domain"/>
    <property type="match status" value="1"/>
</dbReference>
<dbReference type="CDD" id="cd12148">
    <property type="entry name" value="fungal_TF_MHR"/>
    <property type="match status" value="1"/>
</dbReference>
<keyword evidence="3" id="KW-0805">Transcription regulation</keyword>
<keyword evidence="2" id="KW-0479">Metal-binding</keyword>
<proteinExistence type="predicted"/>
<evidence type="ECO:0000256" key="6">
    <source>
        <dbReference type="ARBA" id="ARBA00023242"/>
    </source>
</evidence>
<evidence type="ECO:0000256" key="5">
    <source>
        <dbReference type="ARBA" id="ARBA00023163"/>
    </source>
</evidence>
<evidence type="ECO:0000313" key="9">
    <source>
        <dbReference type="EMBL" id="KAL1601993.1"/>
    </source>
</evidence>
<dbReference type="PANTHER" id="PTHR31845:SF37">
    <property type="entry name" value="TRANSCRIPTION FACTOR DOMAIN-CONTAINING PROTEIN"/>
    <property type="match status" value="1"/>
</dbReference>